<dbReference type="OrthoDB" id="131831at2157"/>
<dbReference type="PANTHER" id="PTHR39966:SF1">
    <property type="entry name" value="HEMERYTHRIN-LIKE DOMAIN-CONTAINING PROTEIN"/>
    <property type="match status" value="1"/>
</dbReference>
<organism evidence="2 3">
    <name type="scientific">Pyrobaculum ferrireducens</name>
    <dbReference type="NCBI Taxonomy" id="1104324"/>
    <lineage>
        <taxon>Archaea</taxon>
        <taxon>Thermoproteota</taxon>
        <taxon>Thermoprotei</taxon>
        <taxon>Thermoproteales</taxon>
        <taxon>Thermoproteaceae</taxon>
        <taxon>Pyrobaculum</taxon>
    </lineage>
</organism>
<dbReference type="Pfam" id="PF01814">
    <property type="entry name" value="Hemerythrin"/>
    <property type="match status" value="1"/>
</dbReference>
<keyword evidence="3" id="KW-1185">Reference proteome</keyword>
<dbReference type="eggNOG" id="arCOG01471">
    <property type="taxonomic scope" value="Archaea"/>
</dbReference>
<dbReference type="HOGENOM" id="CLU_095978_2_0_2"/>
<dbReference type="STRING" id="1104324.P186_1658"/>
<protein>
    <submittedName>
        <fullName evidence="2">Hemerythrin HHE cation binding domain protein</fullName>
    </submittedName>
</protein>
<dbReference type="Proteomes" id="UP000005867">
    <property type="component" value="Chromosome"/>
</dbReference>
<evidence type="ECO:0000313" key="3">
    <source>
        <dbReference type="Proteomes" id="UP000005867"/>
    </source>
</evidence>
<evidence type="ECO:0000259" key="1">
    <source>
        <dbReference type="Pfam" id="PF01814"/>
    </source>
</evidence>
<dbReference type="Gene3D" id="1.20.120.520">
    <property type="entry name" value="nmb1532 protein domain like"/>
    <property type="match status" value="1"/>
</dbReference>
<dbReference type="RefSeq" id="WP_014288900.1">
    <property type="nucleotide sequence ID" value="NC_016645.1"/>
</dbReference>
<dbReference type="GeneID" id="11596157"/>
<dbReference type="BioCyc" id="PSP1104324:GJSN-1629-MONOMER"/>
<reference evidence="2 3" key="1">
    <citation type="journal article" date="2012" name="J. Bacteriol.">
        <title>Complete genome sequence of strain 1860, a crenarchaeon of the genus pyrobaculum able to grow with various electron acceptors.</title>
        <authorList>
            <person name="Mardanov A.V."/>
            <person name="Gumerov V.M."/>
            <person name="Slobodkina G.B."/>
            <person name="Beletsky A.V."/>
            <person name="Bonch-Osmolovskaya E.A."/>
            <person name="Ravin N.V."/>
            <person name="Skryabin K.G."/>
        </authorList>
    </citation>
    <scope>NUCLEOTIDE SEQUENCE [LARGE SCALE GENOMIC DNA]</scope>
    <source>
        <strain evidence="2 3">1860</strain>
    </source>
</reference>
<dbReference type="KEGG" id="pyr:P186_1658"/>
<gene>
    <name evidence="2" type="ORF">P186_1658</name>
</gene>
<dbReference type="PANTHER" id="PTHR39966">
    <property type="entry name" value="BLL2471 PROTEIN-RELATED"/>
    <property type="match status" value="1"/>
</dbReference>
<evidence type="ECO:0000313" key="2">
    <source>
        <dbReference type="EMBL" id="AET33074.1"/>
    </source>
</evidence>
<dbReference type="InterPro" id="IPR012312">
    <property type="entry name" value="Hemerythrin-like"/>
</dbReference>
<dbReference type="GO" id="GO:0005886">
    <property type="term" value="C:plasma membrane"/>
    <property type="evidence" value="ECO:0007669"/>
    <property type="project" value="TreeGrafter"/>
</dbReference>
<dbReference type="AlphaFoldDB" id="G7VG76"/>
<name>G7VG76_9CREN</name>
<dbReference type="EMBL" id="CP003098">
    <property type="protein sequence ID" value="AET33074.1"/>
    <property type="molecule type" value="Genomic_DNA"/>
</dbReference>
<proteinExistence type="predicted"/>
<feature type="domain" description="Hemerythrin-like" evidence="1">
    <location>
        <begin position="12"/>
        <end position="141"/>
    </location>
</feature>
<sequence>MVKVRVKYVTGVLREHHDKILEALQLLEKVLSSPSPDPDDVLKLVQFAQRFVDACHHGVEEYILFQGANRSGFPFTGGPIYVMVSEHGVGRYLARMMEELHRAWREGDRNALAELVDYAKLYIEHIAQHIDKENNVLFPMLESTAAEVPASKSVEEIERENEHDKWIAVLEELKKKYGV</sequence>
<accession>G7VG76</accession>